<comment type="caution">
    <text evidence="2">The sequence shown here is derived from an EMBL/GenBank/DDBJ whole genome shotgun (WGS) entry which is preliminary data.</text>
</comment>
<evidence type="ECO:0000259" key="1">
    <source>
        <dbReference type="Pfam" id="PF02538"/>
    </source>
</evidence>
<evidence type="ECO:0000313" key="3">
    <source>
        <dbReference type="Proteomes" id="UP001610444"/>
    </source>
</evidence>
<dbReference type="PANTHER" id="PTHR11365:SF2">
    <property type="entry name" value="5-OXOPROLINASE"/>
    <property type="match status" value="1"/>
</dbReference>
<dbReference type="PANTHER" id="PTHR11365">
    <property type="entry name" value="5-OXOPROLINASE RELATED"/>
    <property type="match status" value="1"/>
</dbReference>
<dbReference type="InterPro" id="IPR045079">
    <property type="entry name" value="Oxoprolinase-like"/>
</dbReference>
<organism evidence="2 3">
    <name type="scientific">Aspergillus pseudodeflectus</name>
    <dbReference type="NCBI Taxonomy" id="176178"/>
    <lineage>
        <taxon>Eukaryota</taxon>
        <taxon>Fungi</taxon>
        <taxon>Dikarya</taxon>
        <taxon>Ascomycota</taxon>
        <taxon>Pezizomycotina</taxon>
        <taxon>Eurotiomycetes</taxon>
        <taxon>Eurotiomycetidae</taxon>
        <taxon>Eurotiales</taxon>
        <taxon>Aspergillaceae</taxon>
        <taxon>Aspergillus</taxon>
        <taxon>Aspergillus subgen. Nidulantes</taxon>
    </lineage>
</organism>
<reference evidence="2 3" key="1">
    <citation type="submission" date="2024-07" db="EMBL/GenBank/DDBJ databases">
        <title>Section-level genome sequencing and comparative genomics of Aspergillus sections Usti and Cavernicolus.</title>
        <authorList>
            <consortium name="Lawrence Berkeley National Laboratory"/>
            <person name="Nybo J.L."/>
            <person name="Vesth T.C."/>
            <person name="Theobald S."/>
            <person name="Frisvad J.C."/>
            <person name="Larsen T.O."/>
            <person name="Kjaerboelling I."/>
            <person name="Rothschild-Mancinelli K."/>
            <person name="Lyhne E.K."/>
            <person name="Kogle M.E."/>
            <person name="Barry K."/>
            <person name="Clum A."/>
            <person name="Na H."/>
            <person name="Ledsgaard L."/>
            <person name="Lin J."/>
            <person name="Lipzen A."/>
            <person name="Kuo A."/>
            <person name="Riley R."/>
            <person name="Mondo S."/>
            <person name="LaButti K."/>
            <person name="Haridas S."/>
            <person name="Pangalinan J."/>
            <person name="Salamov A.A."/>
            <person name="Simmons B.A."/>
            <person name="Magnuson J.K."/>
            <person name="Chen J."/>
            <person name="Drula E."/>
            <person name="Henrissat B."/>
            <person name="Wiebenga A."/>
            <person name="Lubbers R.J."/>
            <person name="Gomes A.C."/>
            <person name="Macurrencykelacurrency M.R."/>
            <person name="Stajich J."/>
            <person name="Grigoriev I.V."/>
            <person name="Mortensen U.H."/>
            <person name="De vries R.P."/>
            <person name="Baker S.E."/>
            <person name="Andersen M.R."/>
        </authorList>
    </citation>
    <scope>NUCLEOTIDE SEQUENCE [LARGE SCALE GENOMIC DNA]</scope>
    <source>
        <strain evidence="2 3">CBS 756.74</strain>
    </source>
</reference>
<accession>A0ABR4KMR2</accession>
<dbReference type="Pfam" id="PF02538">
    <property type="entry name" value="Hydantoinase_B"/>
    <property type="match status" value="1"/>
</dbReference>
<dbReference type="GeneID" id="98160297"/>
<name>A0ABR4KMR2_9EURO</name>
<dbReference type="EMBL" id="JBFXLR010000013">
    <property type="protein sequence ID" value="KAL2853561.1"/>
    <property type="molecule type" value="Genomic_DNA"/>
</dbReference>
<gene>
    <name evidence="2" type="ORF">BJX68DRAFT_265029</name>
</gene>
<evidence type="ECO:0000313" key="2">
    <source>
        <dbReference type="EMBL" id="KAL2853561.1"/>
    </source>
</evidence>
<dbReference type="RefSeq" id="XP_070900927.1">
    <property type="nucleotide sequence ID" value="XM_071045133.1"/>
</dbReference>
<dbReference type="Proteomes" id="UP001610444">
    <property type="component" value="Unassembled WGS sequence"/>
</dbReference>
<dbReference type="InterPro" id="IPR003692">
    <property type="entry name" value="Hydantoinase_B"/>
</dbReference>
<protein>
    <recommendedName>
        <fullName evidence="1">Hydantoinase B/oxoprolinase domain-containing protein</fullName>
    </recommendedName>
</protein>
<feature type="domain" description="Hydantoinase B/oxoprolinase" evidence="1">
    <location>
        <begin position="7"/>
        <end position="99"/>
    </location>
</feature>
<proteinExistence type="predicted"/>
<sequence length="99" mass="10388">MQTVAYLNDGSELSLRAKINKGTGQQPLALQEPHAKYTVTSTHQEPSSSVRSSVLRSLIDSNILLNQGRLALIEAILPEGTILSPSTGAATVGGSIETS</sequence>
<keyword evidence="3" id="KW-1185">Reference proteome</keyword>